<name>A0A1H7L1F9_9SPHI</name>
<reference evidence="2" key="1">
    <citation type="submission" date="2016-10" db="EMBL/GenBank/DDBJ databases">
        <authorList>
            <person name="Varghese N."/>
            <person name="Submissions S."/>
        </authorList>
    </citation>
    <scope>NUCLEOTIDE SEQUENCE [LARGE SCALE GENOMIC DNA]</scope>
    <source>
        <strain evidence="2">Jip14</strain>
    </source>
</reference>
<dbReference type="InterPro" id="IPR018550">
    <property type="entry name" value="Lipid-A_deacylase-rel"/>
</dbReference>
<dbReference type="RefSeq" id="WP_245747549.1">
    <property type="nucleotide sequence ID" value="NZ_FNZR01000003.1"/>
</dbReference>
<evidence type="ECO:0000313" key="2">
    <source>
        <dbReference type="Proteomes" id="UP000198916"/>
    </source>
</evidence>
<organism evidence="1 2">
    <name type="scientific">Parapedobacter koreensis</name>
    <dbReference type="NCBI Taxonomy" id="332977"/>
    <lineage>
        <taxon>Bacteria</taxon>
        <taxon>Pseudomonadati</taxon>
        <taxon>Bacteroidota</taxon>
        <taxon>Sphingobacteriia</taxon>
        <taxon>Sphingobacteriales</taxon>
        <taxon>Sphingobacteriaceae</taxon>
        <taxon>Parapedobacter</taxon>
    </lineage>
</organism>
<protein>
    <submittedName>
        <fullName evidence="1">Lipid A 3-O-deacylase (PagL)</fullName>
    </submittedName>
</protein>
<evidence type="ECO:0000313" key="1">
    <source>
        <dbReference type="EMBL" id="SEK92556.1"/>
    </source>
</evidence>
<dbReference type="STRING" id="332977.SAMN05421740_1033"/>
<sequence>MPLRLSASYRFQQYHALFRLQNFAVVIFFHTFWLMPGLGLSQIVPRYDHLKGLSTEPTGKFSNILIQLEVENGGMLYKNDRIREELGEIYYNGINLRVGWQTEHGSDSHHQLFNYPVYGIGLYSSTFRKAEIGTPNALYGFIAVPIRPGRFSRWDFNYRISLGLASNFEPYDEENNPFNELLGTHRNVFIDVGIQANYKLSNHFQIGTGFAFHHFSNGSIKKPNSGINLVPLTVALTYIPAPKHFDFSKDSVLTLETIGGFDFHYAAGVKQLDQGDRRYFKSTLGLFWNRPVGYKWRLGLGADIFYSDSGRDPEKAGNEASTFGALFSGGPAINIDHLLTSRLYLNGNIGWYVHRNKFNGETDPIYLRMGVRYRVFGNSYMGVSIKAHKAVADFVEWTVGYSLPRKK</sequence>
<keyword evidence="2" id="KW-1185">Reference proteome</keyword>
<dbReference type="Pfam" id="PF09411">
    <property type="entry name" value="PagL"/>
    <property type="match status" value="1"/>
</dbReference>
<proteinExistence type="predicted"/>
<dbReference type="Gene3D" id="2.40.160.20">
    <property type="match status" value="1"/>
</dbReference>
<dbReference type="AlphaFoldDB" id="A0A1H7L1F9"/>
<accession>A0A1H7L1F9</accession>
<dbReference type="Proteomes" id="UP000198916">
    <property type="component" value="Unassembled WGS sequence"/>
</dbReference>
<dbReference type="EMBL" id="FNZR01000003">
    <property type="protein sequence ID" value="SEK92556.1"/>
    <property type="molecule type" value="Genomic_DNA"/>
</dbReference>
<gene>
    <name evidence="1" type="ORF">SAMN05421740_1033</name>
</gene>